<dbReference type="PANTHER" id="PTHR43300">
    <property type="entry name" value="ACETYLTRANSFERASE"/>
    <property type="match status" value="1"/>
</dbReference>
<keyword evidence="4" id="KW-1185">Reference proteome</keyword>
<evidence type="ECO:0000259" key="2">
    <source>
        <dbReference type="Pfam" id="PF17836"/>
    </source>
</evidence>
<accession>A0ABZ0Z1W2</accession>
<dbReference type="InterPro" id="IPR011004">
    <property type="entry name" value="Trimer_LpxA-like_sf"/>
</dbReference>
<dbReference type="Gene3D" id="3.40.50.20">
    <property type="match status" value="1"/>
</dbReference>
<name>A0ABZ0Z1W2_9GAMM</name>
<dbReference type="InterPro" id="IPR041561">
    <property type="entry name" value="PglD_N"/>
</dbReference>
<reference evidence="3 4" key="1">
    <citation type="submission" date="2023-11" db="EMBL/GenBank/DDBJ databases">
        <title>MicrobeMod: A computational toolkit for identifying prokaryotic methylation and restriction-modification with nanopore sequencing.</title>
        <authorList>
            <person name="Crits-Christoph A."/>
            <person name="Kang S.C."/>
            <person name="Lee H."/>
            <person name="Ostrov N."/>
        </authorList>
    </citation>
    <scope>NUCLEOTIDE SEQUENCE [LARGE SCALE GENOMIC DNA]</scope>
    <source>
        <strain evidence="3 4">ATCC 49870</strain>
    </source>
</reference>
<dbReference type="Pfam" id="PF17836">
    <property type="entry name" value="PglD_N"/>
    <property type="match status" value="1"/>
</dbReference>
<sequence length="205" mass="20705">MRLAILGASGHGKVVADTARAAGWSDVTFFDDAWVGKRFVTHHPIVGDAAALFRSVAEFDGVIVAIGNNRVRLDKTRALFDAGAKLVSVVHPASVVSELSAIQEGSVVMAGAVVQADARLGIACIVNTNASVDHDCELADGVHICPGVAISGDVVGGECAWFGVGASVRQGLRIGADAVIGAGAAVVKDVEAGTTVVGVPARPAS</sequence>
<dbReference type="NCBIfam" id="TIGR03570">
    <property type="entry name" value="NeuD_NnaD"/>
    <property type="match status" value="1"/>
</dbReference>
<comment type="similarity">
    <text evidence="1">Belongs to the transferase hexapeptide repeat family.</text>
</comment>
<dbReference type="InterPro" id="IPR050179">
    <property type="entry name" value="Trans_hexapeptide_repeat"/>
</dbReference>
<proteinExistence type="inferred from homology"/>
<dbReference type="Gene3D" id="2.160.10.10">
    <property type="entry name" value="Hexapeptide repeat proteins"/>
    <property type="match status" value="1"/>
</dbReference>
<evidence type="ECO:0000313" key="4">
    <source>
        <dbReference type="Proteomes" id="UP001327459"/>
    </source>
</evidence>
<evidence type="ECO:0000313" key="3">
    <source>
        <dbReference type="EMBL" id="WQH17381.1"/>
    </source>
</evidence>
<dbReference type="RefSeq" id="WP_322522350.1">
    <property type="nucleotide sequence ID" value="NZ_CP140153.1"/>
</dbReference>
<dbReference type="CDD" id="cd03360">
    <property type="entry name" value="LbH_AT_putative"/>
    <property type="match status" value="1"/>
</dbReference>
<feature type="domain" description="PglD N-terminal" evidence="2">
    <location>
        <begin position="2"/>
        <end position="73"/>
    </location>
</feature>
<dbReference type="EMBL" id="CP140153">
    <property type="protein sequence ID" value="WQH17381.1"/>
    <property type="molecule type" value="Genomic_DNA"/>
</dbReference>
<protein>
    <submittedName>
        <fullName evidence="3">Acetyltransferase</fullName>
    </submittedName>
</protein>
<evidence type="ECO:0000256" key="1">
    <source>
        <dbReference type="ARBA" id="ARBA00007274"/>
    </source>
</evidence>
<dbReference type="PANTHER" id="PTHR43300:SF7">
    <property type="entry name" value="UDP-N-ACETYLBACILLOSAMINE N-ACETYLTRANSFERASE"/>
    <property type="match status" value="1"/>
</dbReference>
<dbReference type="SUPFAM" id="SSF51161">
    <property type="entry name" value="Trimeric LpxA-like enzymes"/>
    <property type="match status" value="1"/>
</dbReference>
<dbReference type="Proteomes" id="UP001327459">
    <property type="component" value="Chromosome"/>
</dbReference>
<gene>
    <name evidence="3" type="ORF">SR882_05605</name>
</gene>
<organism evidence="3 4">
    <name type="scientific">Guyparkeria halophila</name>
    <dbReference type="NCBI Taxonomy" id="47960"/>
    <lineage>
        <taxon>Bacteria</taxon>
        <taxon>Pseudomonadati</taxon>
        <taxon>Pseudomonadota</taxon>
        <taxon>Gammaproteobacteria</taxon>
        <taxon>Chromatiales</taxon>
        <taxon>Thioalkalibacteraceae</taxon>
        <taxon>Guyparkeria</taxon>
    </lineage>
</organism>
<dbReference type="InterPro" id="IPR020019">
    <property type="entry name" value="AcTrfase_PglD-like"/>
</dbReference>